<dbReference type="PANTHER" id="PTHR37482">
    <property type="entry name" value="OUTER MEMBRANE PROTEIN ASSEMBLY FACTOR BAME"/>
    <property type="match status" value="1"/>
</dbReference>
<evidence type="ECO:0000256" key="3">
    <source>
        <dbReference type="ARBA" id="ARBA00023237"/>
    </source>
</evidence>
<keyword evidence="1 4" id="KW-0732">Signal</keyword>
<evidence type="ECO:0000313" key="9">
    <source>
        <dbReference type="Proteomes" id="UP000462435"/>
    </source>
</evidence>
<keyword evidence="2 4" id="KW-0472">Membrane</keyword>
<comment type="subcellular location">
    <subcellularLocation>
        <location evidence="4">Cell outer membrane</location>
        <topology evidence="4">Lipid-anchor</topology>
    </subcellularLocation>
</comment>
<dbReference type="PANTHER" id="PTHR37482:SF1">
    <property type="entry name" value="OUTER MEMBRANE PROTEIN ASSEMBLY FACTOR BAME"/>
    <property type="match status" value="1"/>
</dbReference>
<evidence type="ECO:0000256" key="4">
    <source>
        <dbReference type="HAMAP-Rule" id="MF_00925"/>
    </source>
</evidence>
<keyword evidence="3 4" id="KW-0998">Cell outer membrane</keyword>
<keyword evidence="4" id="KW-0564">Palmitate</keyword>
<dbReference type="EMBL" id="WNDX01000102">
    <property type="protein sequence ID" value="KAF1041886.1"/>
    <property type="molecule type" value="Genomic_DNA"/>
</dbReference>
<comment type="caution">
    <text evidence="8">The sequence shown here is derived from an EMBL/GenBank/DDBJ whole genome shotgun (WGS) entry which is preliminary data.</text>
</comment>
<accession>A0A7V8FUZ4</accession>
<evidence type="ECO:0000313" key="8">
    <source>
        <dbReference type="EMBL" id="KAF1041886.1"/>
    </source>
</evidence>
<dbReference type="GO" id="GO:1990063">
    <property type="term" value="C:Bam protein complex"/>
    <property type="evidence" value="ECO:0007669"/>
    <property type="project" value="TreeGrafter"/>
</dbReference>
<feature type="region of interest" description="Disordered" evidence="5">
    <location>
        <begin position="156"/>
        <end position="176"/>
    </location>
</feature>
<dbReference type="GO" id="GO:0043165">
    <property type="term" value="P:Gram-negative-bacterium-type cell outer membrane assembly"/>
    <property type="evidence" value="ECO:0007669"/>
    <property type="project" value="UniProtKB-UniRule"/>
</dbReference>
<dbReference type="PROSITE" id="PS51257">
    <property type="entry name" value="PROKAR_LIPOPROTEIN"/>
    <property type="match status" value="1"/>
</dbReference>
<dbReference type="InterPro" id="IPR007450">
    <property type="entry name" value="BamE_dom"/>
</dbReference>
<organism evidence="8 9">
    <name type="scientific">Herbaspirillum frisingense</name>
    <dbReference type="NCBI Taxonomy" id="92645"/>
    <lineage>
        <taxon>Bacteria</taxon>
        <taxon>Pseudomonadati</taxon>
        <taxon>Pseudomonadota</taxon>
        <taxon>Betaproteobacteria</taxon>
        <taxon>Burkholderiales</taxon>
        <taxon>Oxalobacteraceae</taxon>
        <taxon>Herbaspirillum</taxon>
    </lineage>
</organism>
<protein>
    <recommendedName>
        <fullName evidence="4">Outer membrane protein assembly factor BamE</fullName>
    </recommendedName>
</protein>
<comment type="function">
    <text evidence="4">Part of the outer membrane protein assembly complex, which is involved in assembly and insertion of beta-barrel proteins into the outer membrane.</text>
</comment>
<evidence type="ECO:0000256" key="5">
    <source>
        <dbReference type="SAM" id="MobiDB-lite"/>
    </source>
</evidence>
<reference evidence="9" key="1">
    <citation type="journal article" date="2020" name="MBio">
        <title>Horizontal gene transfer to a defensive symbiont with a reduced genome amongst a multipartite beetle microbiome.</title>
        <authorList>
            <person name="Waterworth S.C."/>
            <person name="Florez L.V."/>
            <person name="Rees E.R."/>
            <person name="Hertweck C."/>
            <person name="Kaltenpoth M."/>
            <person name="Kwan J.C."/>
        </authorList>
    </citation>
    <scope>NUCLEOTIDE SEQUENCE [LARGE SCALE GENOMIC DNA]</scope>
</reference>
<keyword evidence="4" id="KW-0449">Lipoprotein</keyword>
<feature type="chain" id="PRO_5031647941" description="Outer membrane protein assembly factor BamE" evidence="6">
    <location>
        <begin position="22"/>
        <end position="176"/>
    </location>
</feature>
<comment type="subunit">
    <text evidence="4">Part of the Bam complex.</text>
</comment>
<evidence type="ECO:0000256" key="6">
    <source>
        <dbReference type="SAM" id="SignalP"/>
    </source>
</evidence>
<dbReference type="GO" id="GO:0051205">
    <property type="term" value="P:protein insertion into membrane"/>
    <property type="evidence" value="ECO:0007669"/>
    <property type="project" value="UniProtKB-UniRule"/>
</dbReference>
<gene>
    <name evidence="8" type="primary">bamE_2</name>
    <name evidence="4" type="synonym">bamE</name>
    <name evidence="8" type="ORF">GAK35_03026</name>
</gene>
<dbReference type="InterPro" id="IPR037873">
    <property type="entry name" value="BamE-like"/>
</dbReference>
<sequence length="176" mass="18989">MKSRYHFAAIGLFAALAVSLAGCSSTKAPDQATAADNSGVKVSGKSSSLFGFLKPYRIDIQQGNFVSKEMVAQLRPGLTRDQVRFVLGTPLLTDMFHTNRWDYDFRLAKGNGEIMASRVSVFFKDDLVDHVEGGENLPTESEYLTLITNSKLGAKPALSDTEVKPASPAAPSSANQ</sequence>
<feature type="signal peptide" evidence="6">
    <location>
        <begin position="1"/>
        <end position="21"/>
    </location>
</feature>
<evidence type="ECO:0000256" key="1">
    <source>
        <dbReference type="ARBA" id="ARBA00022729"/>
    </source>
</evidence>
<feature type="compositionally biased region" description="Low complexity" evidence="5">
    <location>
        <begin position="165"/>
        <end position="176"/>
    </location>
</feature>
<dbReference type="Pfam" id="PF04355">
    <property type="entry name" value="BamE"/>
    <property type="match status" value="1"/>
</dbReference>
<dbReference type="AlphaFoldDB" id="A0A7V8FUZ4"/>
<dbReference type="InterPro" id="IPR026592">
    <property type="entry name" value="BamE"/>
</dbReference>
<proteinExistence type="inferred from homology"/>
<dbReference type="Gene3D" id="3.30.1450.10">
    <property type="match status" value="1"/>
</dbReference>
<evidence type="ECO:0000256" key="2">
    <source>
        <dbReference type="ARBA" id="ARBA00023136"/>
    </source>
</evidence>
<name>A0A7V8FUZ4_9BURK</name>
<dbReference type="Proteomes" id="UP000462435">
    <property type="component" value="Unassembled WGS sequence"/>
</dbReference>
<comment type="similarity">
    <text evidence="4">Belongs to the BamE family.</text>
</comment>
<feature type="domain" description="Outer membrane protein assembly factor BamE" evidence="7">
    <location>
        <begin position="63"/>
        <end position="129"/>
    </location>
</feature>
<dbReference type="HAMAP" id="MF_00925">
    <property type="entry name" value="OM_assembly_BamE"/>
    <property type="match status" value="1"/>
</dbReference>
<dbReference type="GO" id="GO:0030674">
    <property type="term" value="F:protein-macromolecule adaptor activity"/>
    <property type="evidence" value="ECO:0007669"/>
    <property type="project" value="TreeGrafter"/>
</dbReference>
<evidence type="ECO:0000259" key="7">
    <source>
        <dbReference type="Pfam" id="PF04355"/>
    </source>
</evidence>